<proteinExistence type="predicted"/>
<dbReference type="EMBL" id="LS423452">
    <property type="protein sequence ID" value="SPS05716.1"/>
    <property type="molecule type" value="Genomic_DNA"/>
</dbReference>
<organism evidence="2">
    <name type="scientific">Candidatus Nitrotoga fabula</name>
    <dbReference type="NCBI Taxonomy" id="2182327"/>
    <lineage>
        <taxon>Bacteria</taxon>
        <taxon>Pseudomonadati</taxon>
        <taxon>Pseudomonadota</taxon>
        <taxon>Betaproteobacteria</taxon>
        <taxon>Nitrosomonadales</taxon>
        <taxon>Gallionellaceae</taxon>
        <taxon>Candidatus Nitrotoga</taxon>
    </lineage>
</organism>
<feature type="domain" description="DUF5710" evidence="1">
    <location>
        <begin position="2"/>
        <end position="44"/>
    </location>
</feature>
<dbReference type="InterPro" id="IPR043764">
    <property type="entry name" value="DUF5710"/>
</dbReference>
<evidence type="ECO:0000259" key="1">
    <source>
        <dbReference type="Pfam" id="PF18974"/>
    </source>
</evidence>
<reference evidence="2" key="1">
    <citation type="submission" date="2018-05" db="EMBL/GenBank/DDBJ databases">
        <authorList>
            <person name="Lanie J.A."/>
            <person name="Ng W.-L."/>
            <person name="Kazmierczak K.M."/>
            <person name="Andrzejewski T.M."/>
            <person name="Davidsen T.M."/>
            <person name="Wayne K.J."/>
            <person name="Tettelin H."/>
            <person name="Glass J.I."/>
            <person name="Rusch D."/>
            <person name="Podicherti R."/>
            <person name="Tsui H.-C.T."/>
            <person name="Winkler M.E."/>
        </authorList>
    </citation>
    <scope>NUCLEOTIDE SEQUENCE</scope>
    <source>
        <strain evidence="2">KNB</strain>
    </source>
</reference>
<dbReference type="AlphaFoldDB" id="A0A2X0SIR3"/>
<dbReference type="Pfam" id="PF18974">
    <property type="entry name" value="DUF5710"/>
    <property type="match status" value="1"/>
</dbReference>
<evidence type="ECO:0000313" key="2">
    <source>
        <dbReference type="EMBL" id="SPS05716.1"/>
    </source>
</evidence>
<gene>
    <name evidence="2" type="ORF">NITFAB_1306</name>
</gene>
<accession>A0A2X0SIR3</accession>
<protein>
    <recommendedName>
        <fullName evidence="1">DUF5710 domain-containing protein</fullName>
    </recommendedName>
</protein>
<name>A0A2X0SIR3_9PROT</name>
<sequence>MKTYLRVPFSEHDEARRLGARWNNARKLWYVEDVENIAAFIKWFRPEHLAPHKPNKVPKKRHRQPRH</sequence>